<keyword evidence="6" id="KW-1185">Reference proteome</keyword>
<evidence type="ECO:0000313" key="5">
    <source>
        <dbReference type="EMBL" id="SHK29266.1"/>
    </source>
</evidence>
<keyword evidence="1" id="KW-0805">Transcription regulation</keyword>
<dbReference type="NCBIfam" id="NF033788">
    <property type="entry name" value="HTH_metalloreg"/>
    <property type="match status" value="1"/>
</dbReference>
<dbReference type="GO" id="GO:0003677">
    <property type="term" value="F:DNA binding"/>
    <property type="evidence" value="ECO:0007669"/>
    <property type="project" value="UniProtKB-KW"/>
</dbReference>
<feature type="domain" description="HTH arsR-type" evidence="4">
    <location>
        <begin position="229"/>
        <end position="321"/>
    </location>
</feature>
<dbReference type="PANTHER" id="PTHR33154:SF33">
    <property type="entry name" value="TRANSCRIPTIONAL REPRESSOR SDPR"/>
    <property type="match status" value="1"/>
</dbReference>
<keyword evidence="3" id="KW-0804">Transcription</keyword>
<dbReference type="SMART" id="SM00418">
    <property type="entry name" value="HTH_ARSR"/>
    <property type="match status" value="1"/>
</dbReference>
<dbReference type="InterPro" id="IPR001845">
    <property type="entry name" value="HTH_ArsR_DNA-bd_dom"/>
</dbReference>
<name>A0A1M6RA16_9CLOT</name>
<protein>
    <submittedName>
        <fullName evidence="5">DNA-binding transcriptional regulator, ArsR family</fullName>
    </submittedName>
</protein>
<dbReference type="PRINTS" id="PR00778">
    <property type="entry name" value="HTHARSR"/>
</dbReference>
<dbReference type="Pfam" id="PF01022">
    <property type="entry name" value="HTH_5"/>
    <property type="match status" value="1"/>
</dbReference>
<dbReference type="PANTHER" id="PTHR33154">
    <property type="entry name" value="TRANSCRIPTIONAL REGULATOR, ARSR FAMILY"/>
    <property type="match status" value="1"/>
</dbReference>
<reference evidence="5 6" key="1">
    <citation type="submission" date="2016-11" db="EMBL/GenBank/DDBJ databases">
        <authorList>
            <person name="Jaros S."/>
            <person name="Januszkiewicz K."/>
            <person name="Wedrychowicz H."/>
        </authorList>
    </citation>
    <scope>NUCLEOTIDE SEQUENCE [LARGE SCALE GENOMIC DNA]</scope>
    <source>
        <strain evidence="5 6">DSM 3090</strain>
    </source>
</reference>
<dbReference type="InterPro" id="IPR045981">
    <property type="entry name" value="DUF5937"/>
</dbReference>
<dbReference type="InterPro" id="IPR036388">
    <property type="entry name" value="WH-like_DNA-bd_sf"/>
</dbReference>
<dbReference type="EMBL" id="FRAD01000021">
    <property type="protein sequence ID" value="SHK29266.1"/>
    <property type="molecule type" value="Genomic_DNA"/>
</dbReference>
<gene>
    <name evidence="5" type="ORF">SAMN02745248_02229</name>
</gene>
<dbReference type="AlphaFoldDB" id="A0A1M6RA16"/>
<dbReference type="Pfam" id="PF19361">
    <property type="entry name" value="DUF5937"/>
    <property type="match status" value="1"/>
</dbReference>
<dbReference type="CDD" id="cd00090">
    <property type="entry name" value="HTH_ARSR"/>
    <property type="match status" value="1"/>
</dbReference>
<dbReference type="GO" id="GO:0003700">
    <property type="term" value="F:DNA-binding transcription factor activity"/>
    <property type="evidence" value="ECO:0007669"/>
    <property type="project" value="InterPro"/>
</dbReference>
<dbReference type="PROSITE" id="PS50987">
    <property type="entry name" value="HTH_ARSR_2"/>
    <property type="match status" value="1"/>
</dbReference>
<dbReference type="OrthoDB" id="154717at2"/>
<sequence length="321" mass="37843">MNIDTIYEKKILCEFVYSPLKEMLCALHVLYKSDHHLHRKTWIDTVNEHMSQELKKEIIEVGEFTEGYIVPLDFMIAFAECNNLSVLSSIEFLEDVPLYKITKIIKTYDINRKITEAQYSRLINLLKSFYINVFSHELKYIEPMMVRVLKKKSSYAKEKGIMALIDSIHERIKIEDEEIVFYKYREFRMKWADIKKITINISTFISPHLLLGYNKNSLDLTVLLELQHYEKEAPKDLEKVLKALGDGTRLRILKEISKKGKTTQELSTILNVSEAAVSKALKLLYQAKIVDKKRSGNYLIYTLNKLQIDYLPYKIYEYLMR</sequence>
<accession>A0A1M6RA16</accession>
<dbReference type="Gene3D" id="1.10.10.10">
    <property type="entry name" value="Winged helix-like DNA-binding domain superfamily/Winged helix DNA-binding domain"/>
    <property type="match status" value="1"/>
</dbReference>
<keyword evidence="2 5" id="KW-0238">DNA-binding</keyword>
<organism evidence="5 6">
    <name type="scientific">Hathewaya proteolytica DSM 3090</name>
    <dbReference type="NCBI Taxonomy" id="1121331"/>
    <lineage>
        <taxon>Bacteria</taxon>
        <taxon>Bacillati</taxon>
        <taxon>Bacillota</taxon>
        <taxon>Clostridia</taxon>
        <taxon>Eubacteriales</taxon>
        <taxon>Clostridiaceae</taxon>
        <taxon>Hathewaya</taxon>
    </lineage>
</organism>
<evidence type="ECO:0000256" key="3">
    <source>
        <dbReference type="ARBA" id="ARBA00023163"/>
    </source>
</evidence>
<evidence type="ECO:0000256" key="1">
    <source>
        <dbReference type="ARBA" id="ARBA00023015"/>
    </source>
</evidence>
<dbReference type="Proteomes" id="UP000183952">
    <property type="component" value="Unassembled WGS sequence"/>
</dbReference>
<dbReference type="InterPro" id="IPR011991">
    <property type="entry name" value="ArsR-like_HTH"/>
</dbReference>
<evidence type="ECO:0000259" key="4">
    <source>
        <dbReference type="PROSITE" id="PS50987"/>
    </source>
</evidence>
<dbReference type="RefSeq" id="WP_072904154.1">
    <property type="nucleotide sequence ID" value="NZ_FRAD01000021.1"/>
</dbReference>
<dbReference type="InterPro" id="IPR051081">
    <property type="entry name" value="HTH_MetalResp_TranReg"/>
</dbReference>
<dbReference type="SUPFAM" id="SSF46785">
    <property type="entry name" value="Winged helix' DNA-binding domain"/>
    <property type="match status" value="1"/>
</dbReference>
<dbReference type="InterPro" id="IPR036390">
    <property type="entry name" value="WH_DNA-bd_sf"/>
</dbReference>
<proteinExistence type="predicted"/>
<evidence type="ECO:0000256" key="2">
    <source>
        <dbReference type="ARBA" id="ARBA00023125"/>
    </source>
</evidence>
<evidence type="ECO:0000313" key="6">
    <source>
        <dbReference type="Proteomes" id="UP000183952"/>
    </source>
</evidence>
<dbReference type="STRING" id="1121331.SAMN02745248_02229"/>